<evidence type="ECO:0000256" key="6">
    <source>
        <dbReference type="ARBA" id="ARBA00023012"/>
    </source>
</evidence>
<comment type="caution">
    <text evidence="8">The sequence shown here is derived from an EMBL/GenBank/DDBJ whole genome shotgun (WGS) entry which is preliminary data.</text>
</comment>
<dbReference type="Pfam" id="PF02518">
    <property type="entry name" value="HATPase_c"/>
    <property type="match status" value="1"/>
</dbReference>
<dbReference type="AlphaFoldDB" id="A0A136KF39"/>
<keyword evidence="4 8" id="KW-0808">Transferase</keyword>
<dbReference type="InterPro" id="IPR005467">
    <property type="entry name" value="His_kinase_dom"/>
</dbReference>
<evidence type="ECO:0000256" key="2">
    <source>
        <dbReference type="ARBA" id="ARBA00012438"/>
    </source>
</evidence>
<name>A0A136KF39_9BACT</name>
<keyword evidence="6" id="KW-0902">Two-component regulatory system</keyword>
<dbReference type="EC" id="2.7.13.3" evidence="2"/>
<dbReference type="PANTHER" id="PTHR45453">
    <property type="entry name" value="PHOSPHATE REGULON SENSOR PROTEIN PHOR"/>
    <property type="match status" value="1"/>
</dbReference>
<dbReference type="SUPFAM" id="SSF55874">
    <property type="entry name" value="ATPase domain of HSP90 chaperone/DNA topoisomerase II/histidine kinase"/>
    <property type="match status" value="1"/>
</dbReference>
<evidence type="ECO:0000313" key="9">
    <source>
        <dbReference type="Proteomes" id="UP000070449"/>
    </source>
</evidence>
<dbReference type="SMART" id="SM00388">
    <property type="entry name" value="HisKA"/>
    <property type="match status" value="1"/>
</dbReference>
<gene>
    <name evidence="8" type="primary">evgS</name>
    <name evidence="8" type="ORF">UZ20_WS6002001022</name>
</gene>
<dbReference type="CDD" id="cd00082">
    <property type="entry name" value="HisKA"/>
    <property type="match status" value="1"/>
</dbReference>
<dbReference type="InterPro" id="IPR036097">
    <property type="entry name" value="HisK_dim/P_sf"/>
</dbReference>
<proteinExistence type="predicted"/>
<dbReference type="InterPro" id="IPR050351">
    <property type="entry name" value="BphY/WalK/GraS-like"/>
</dbReference>
<evidence type="ECO:0000256" key="1">
    <source>
        <dbReference type="ARBA" id="ARBA00000085"/>
    </source>
</evidence>
<dbReference type="EMBL" id="JYPD01000027">
    <property type="protein sequence ID" value="KXK07968.1"/>
    <property type="molecule type" value="Genomic_DNA"/>
</dbReference>
<evidence type="ECO:0000313" key="8">
    <source>
        <dbReference type="EMBL" id="KXK07968.1"/>
    </source>
</evidence>
<feature type="domain" description="Histidine kinase" evidence="7">
    <location>
        <begin position="85"/>
        <end position="297"/>
    </location>
</feature>
<dbReference type="SMART" id="SM00387">
    <property type="entry name" value="HATPase_c"/>
    <property type="match status" value="1"/>
</dbReference>
<dbReference type="InterPro" id="IPR003661">
    <property type="entry name" value="HisK_dim/P_dom"/>
</dbReference>
<evidence type="ECO:0000259" key="7">
    <source>
        <dbReference type="PROSITE" id="PS50109"/>
    </source>
</evidence>
<organism evidence="8 9">
    <name type="scientific">candidate division WS6 bacterium OLB21</name>
    <dbReference type="NCBI Taxonomy" id="1617427"/>
    <lineage>
        <taxon>Bacteria</taxon>
        <taxon>Candidatus Dojkabacteria</taxon>
    </lineage>
</organism>
<dbReference type="SUPFAM" id="SSF47384">
    <property type="entry name" value="Homodimeric domain of signal transducing histidine kinase"/>
    <property type="match status" value="1"/>
</dbReference>
<protein>
    <recommendedName>
        <fullName evidence="2">histidine kinase</fullName>
        <ecNumber evidence="2">2.7.13.3</ecNumber>
    </recommendedName>
</protein>
<dbReference type="InterPro" id="IPR003594">
    <property type="entry name" value="HATPase_dom"/>
</dbReference>
<keyword evidence="5" id="KW-0418">Kinase</keyword>
<dbReference type="GO" id="GO:0004721">
    <property type="term" value="F:phosphoprotein phosphatase activity"/>
    <property type="evidence" value="ECO:0007669"/>
    <property type="project" value="TreeGrafter"/>
</dbReference>
<dbReference type="Proteomes" id="UP000070449">
    <property type="component" value="Unassembled WGS sequence"/>
</dbReference>
<reference evidence="8 9" key="1">
    <citation type="submission" date="2015-02" db="EMBL/GenBank/DDBJ databases">
        <title>Improved understanding of the partial-nitritation anammox process through 23 genomes representing the majority of the microbial community.</title>
        <authorList>
            <person name="Speth D.R."/>
            <person name="In T Zandt M."/>
            <person name="Guerrero Cruz S."/>
            <person name="Jetten M.S."/>
            <person name="Dutilh B.E."/>
        </authorList>
    </citation>
    <scope>NUCLEOTIDE SEQUENCE [LARGE SCALE GENOMIC DNA]</scope>
    <source>
        <strain evidence="8">OLB21</strain>
    </source>
</reference>
<evidence type="ECO:0000256" key="5">
    <source>
        <dbReference type="ARBA" id="ARBA00022777"/>
    </source>
</evidence>
<dbReference type="GO" id="GO:0016036">
    <property type="term" value="P:cellular response to phosphate starvation"/>
    <property type="evidence" value="ECO:0007669"/>
    <property type="project" value="TreeGrafter"/>
</dbReference>
<dbReference type="Gene3D" id="1.10.287.130">
    <property type="match status" value="1"/>
</dbReference>
<evidence type="ECO:0000256" key="4">
    <source>
        <dbReference type="ARBA" id="ARBA00022679"/>
    </source>
</evidence>
<evidence type="ECO:0000256" key="3">
    <source>
        <dbReference type="ARBA" id="ARBA00022553"/>
    </source>
</evidence>
<dbReference type="GO" id="GO:0000155">
    <property type="term" value="F:phosphorelay sensor kinase activity"/>
    <property type="evidence" value="ECO:0007669"/>
    <property type="project" value="InterPro"/>
</dbReference>
<dbReference type="STRING" id="1617427.UZ20_WS6002001022"/>
<keyword evidence="3" id="KW-0597">Phosphoprotein</keyword>
<sequence length="297" mass="33974">MSVPDLQKFTAKMINSLQLLTAILDSLPQCVRIKMDGKEIYKNSHPHKDKTTFITRTIPDFPELTLEIEDFTKIDSIIDKRIFDILSHQLRTPLTSINWYSEILNEKEHNSQEAQEIQKSARNMTRIVADLLLSIDLELGTYRVENTKNNLRDSILLAIRNLDYKDKIVNIRMSSKKSENYFVNCDKKLLEASLYHIMQNSIDHASKNEVEIWLELKKDSNNCVSLMIKDSGTPLVSMDLQTLLSRYSRGEESRFAVPNGSGLGLHIVSSFMRLSQGELQISANKETGWSVSLSFTS</sequence>
<dbReference type="PROSITE" id="PS50109">
    <property type="entry name" value="HIS_KIN"/>
    <property type="match status" value="1"/>
</dbReference>
<dbReference type="InterPro" id="IPR036890">
    <property type="entry name" value="HATPase_C_sf"/>
</dbReference>
<accession>A0A136KF39</accession>
<dbReference type="Gene3D" id="3.30.565.10">
    <property type="entry name" value="Histidine kinase-like ATPase, C-terminal domain"/>
    <property type="match status" value="1"/>
</dbReference>
<dbReference type="GO" id="GO:0005886">
    <property type="term" value="C:plasma membrane"/>
    <property type="evidence" value="ECO:0007669"/>
    <property type="project" value="TreeGrafter"/>
</dbReference>
<dbReference type="PANTHER" id="PTHR45453:SF1">
    <property type="entry name" value="PHOSPHATE REGULON SENSOR PROTEIN PHOR"/>
    <property type="match status" value="1"/>
</dbReference>
<comment type="catalytic activity">
    <reaction evidence="1">
        <text>ATP + protein L-histidine = ADP + protein N-phospho-L-histidine.</text>
        <dbReference type="EC" id="2.7.13.3"/>
    </reaction>
</comment>
<dbReference type="Pfam" id="PF00512">
    <property type="entry name" value="HisKA"/>
    <property type="match status" value="1"/>
</dbReference>